<dbReference type="PANTHER" id="PTHR42940:SF7">
    <property type="entry name" value="ALCOHOL DEHYDROGENASE-LIKE N-TERMINAL DOMAIN-CONTAINING PROTEIN"/>
    <property type="match status" value="1"/>
</dbReference>
<accession>A0A6G1GQF2</accession>
<dbReference type="InterPro" id="IPR013149">
    <property type="entry name" value="ADH-like_C"/>
</dbReference>
<evidence type="ECO:0000256" key="5">
    <source>
        <dbReference type="ARBA" id="ARBA00023002"/>
    </source>
</evidence>
<comment type="similarity">
    <text evidence="2">Belongs to the zinc-containing alcohol dehydrogenase family.</text>
</comment>
<evidence type="ECO:0000256" key="1">
    <source>
        <dbReference type="ARBA" id="ARBA00001947"/>
    </source>
</evidence>
<dbReference type="PANTHER" id="PTHR42940">
    <property type="entry name" value="ALCOHOL DEHYDROGENASE 1-RELATED"/>
    <property type="match status" value="1"/>
</dbReference>
<dbReference type="Pfam" id="PF08240">
    <property type="entry name" value="ADH_N"/>
    <property type="match status" value="1"/>
</dbReference>
<dbReference type="Gene3D" id="3.40.50.720">
    <property type="entry name" value="NAD(P)-binding Rossmann-like Domain"/>
    <property type="match status" value="1"/>
</dbReference>
<dbReference type="SUPFAM" id="SSF50129">
    <property type="entry name" value="GroES-like"/>
    <property type="match status" value="1"/>
</dbReference>
<dbReference type="CDD" id="cd08296">
    <property type="entry name" value="CAD_like"/>
    <property type="match status" value="1"/>
</dbReference>
<dbReference type="InterPro" id="IPR020843">
    <property type="entry name" value="ER"/>
</dbReference>
<dbReference type="GO" id="GO:0004022">
    <property type="term" value="F:alcohol dehydrogenase (NAD+) activity"/>
    <property type="evidence" value="ECO:0007669"/>
    <property type="project" value="TreeGrafter"/>
</dbReference>
<protein>
    <submittedName>
        <fullName evidence="8">GroES-like protein</fullName>
    </submittedName>
</protein>
<feature type="domain" description="Enoyl reductase (ER)" evidence="7">
    <location>
        <begin position="17"/>
        <end position="338"/>
    </location>
</feature>
<dbReference type="InterPro" id="IPR013154">
    <property type="entry name" value="ADH-like_N"/>
</dbReference>
<sequence>MSIPETCKVMVVKEVNGPLVLEEQPVPEPQANEVLVKVLACGVCHSDESVRAGHFGPMVQFPIILGHEIIGDVVKVGASEKKWKVGDRIGGGWHGGHDGSCKVCNKGYFQICDNRTINGVTRNGGYAEYCVLRSEAAAAVPKDVDPAEYAPLLCAGVTVFNSIRHMNIEPSATVAIQGLGGLGHLAIQYARRMGFRTVALSTSDKKKDFAMKLGATDYVDSSKEDVAEALKKIGGASLVVCTAPNPEAIPGLMNGLAPLGKLLILAPVGDVPVNTVTMIMNGISVHGWPSGHGLDAEEAVSFAQVQDVHCMIEKFPLKDAQKAFDKMLSGSVRFRAVLTME</sequence>
<evidence type="ECO:0000313" key="9">
    <source>
        <dbReference type="Proteomes" id="UP000800041"/>
    </source>
</evidence>
<keyword evidence="5" id="KW-0560">Oxidoreductase</keyword>
<dbReference type="Pfam" id="PF00107">
    <property type="entry name" value="ADH_zinc_N"/>
    <property type="match status" value="1"/>
</dbReference>
<dbReference type="OrthoDB" id="1560166at2759"/>
<keyword evidence="6" id="KW-0520">NAD</keyword>
<keyword evidence="4" id="KW-0862">Zinc</keyword>
<dbReference type="SUPFAM" id="SSF51735">
    <property type="entry name" value="NAD(P)-binding Rossmann-fold domains"/>
    <property type="match status" value="1"/>
</dbReference>
<dbReference type="AlphaFoldDB" id="A0A6G1GQF2"/>
<evidence type="ECO:0000313" key="8">
    <source>
        <dbReference type="EMBL" id="KAF1983161.1"/>
    </source>
</evidence>
<dbReference type="Proteomes" id="UP000800041">
    <property type="component" value="Unassembled WGS sequence"/>
</dbReference>
<reference evidence="8" key="1">
    <citation type="journal article" date="2020" name="Stud. Mycol.">
        <title>101 Dothideomycetes genomes: a test case for predicting lifestyles and emergence of pathogens.</title>
        <authorList>
            <person name="Haridas S."/>
            <person name="Albert R."/>
            <person name="Binder M."/>
            <person name="Bloem J."/>
            <person name="Labutti K."/>
            <person name="Salamov A."/>
            <person name="Andreopoulos B."/>
            <person name="Baker S."/>
            <person name="Barry K."/>
            <person name="Bills G."/>
            <person name="Bluhm B."/>
            <person name="Cannon C."/>
            <person name="Castanera R."/>
            <person name="Culley D."/>
            <person name="Daum C."/>
            <person name="Ezra D."/>
            <person name="Gonzalez J."/>
            <person name="Henrissat B."/>
            <person name="Kuo A."/>
            <person name="Liang C."/>
            <person name="Lipzen A."/>
            <person name="Lutzoni F."/>
            <person name="Magnuson J."/>
            <person name="Mondo S."/>
            <person name="Nolan M."/>
            <person name="Ohm R."/>
            <person name="Pangilinan J."/>
            <person name="Park H.-J."/>
            <person name="Ramirez L."/>
            <person name="Alfaro M."/>
            <person name="Sun H."/>
            <person name="Tritt A."/>
            <person name="Yoshinaga Y."/>
            <person name="Zwiers L.-H."/>
            <person name="Turgeon B."/>
            <person name="Goodwin S."/>
            <person name="Spatafora J."/>
            <person name="Crous P."/>
            <person name="Grigoriev I."/>
        </authorList>
    </citation>
    <scope>NUCLEOTIDE SEQUENCE</scope>
    <source>
        <strain evidence="8">CBS 113979</strain>
    </source>
</reference>
<comment type="cofactor">
    <cofactor evidence="1">
        <name>Zn(2+)</name>
        <dbReference type="ChEBI" id="CHEBI:29105"/>
    </cofactor>
</comment>
<evidence type="ECO:0000256" key="2">
    <source>
        <dbReference type="ARBA" id="ARBA00008072"/>
    </source>
</evidence>
<keyword evidence="9" id="KW-1185">Reference proteome</keyword>
<dbReference type="FunFam" id="3.40.50.720:FF:000039">
    <property type="entry name" value="Alcohol dehydrogenase AdhP"/>
    <property type="match status" value="1"/>
</dbReference>
<dbReference type="EMBL" id="ML977177">
    <property type="protein sequence ID" value="KAF1983161.1"/>
    <property type="molecule type" value="Genomic_DNA"/>
</dbReference>
<organism evidence="8 9">
    <name type="scientific">Aulographum hederae CBS 113979</name>
    <dbReference type="NCBI Taxonomy" id="1176131"/>
    <lineage>
        <taxon>Eukaryota</taxon>
        <taxon>Fungi</taxon>
        <taxon>Dikarya</taxon>
        <taxon>Ascomycota</taxon>
        <taxon>Pezizomycotina</taxon>
        <taxon>Dothideomycetes</taxon>
        <taxon>Pleosporomycetidae</taxon>
        <taxon>Aulographales</taxon>
        <taxon>Aulographaceae</taxon>
    </lineage>
</organism>
<gene>
    <name evidence="8" type="ORF">K402DRAFT_338861</name>
</gene>
<proteinExistence type="inferred from homology"/>
<evidence type="ECO:0000256" key="4">
    <source>
        <dbReference type="ARBA" id="ARBA00022833"/>
    </source>
</evidence>
<dbReference type="Gene3D" id="3.90.180.10">
    <property type="entry name" value="Medium-chain alcohol dehydrogenases, catalytic domain"/>
    <property type="match status" value="1"/>
</dbReference>
<name>A0A6G1GQF2_9PEZI</name>
<dbReference type="GO" id="GO:0005737">
    <property type="term" value="C:cytoplasm"/>
    <property type="evidence" value="ECO:0007669"/>
    <property type="project" value="TreeGrafter"/>
</dbReference>
<dbReference type="InterPro" id="IPR036291">
    <property type="entry name" value="NAD(P)-bd_dom_sf"/>
</dbReference>
<keyword evidence="3" id="KW-0479">Metal-binding</keyword>
<dbReference type="InterPro" id="IPR011032">
    <property type="entry name" value="GroES-like_sf"/>
</dbReference>
<evidence type="ECO:0000256" key="3">
    <source>
        <dbReference type="ARBA" id="ARBA00022723"/>
    </source>
</evidence>
<dbReference type="SMART" id="SM00829">
    <property type="entry name" value="PKS_ER"/>
    <property type="match status" value="1"/>
</dbReference>
<evidence type="ECO:0000256" key="6">
    <source>
        <dbReference type="ARBA" id="ARBA00023027"/>
    </source>
</evidence>
<evidence type="ECO:0000259" key="7">
    <source>
        <dbReference type="SMART" id="SM00829"/>
    </source>
</evidence>
<dbReference type="GO" id="GO:0046872">
    <property type="term" value="F:metal ion binding"/>
    <property type="evidence" value="ECO:0007669"/>
    <property type="project" value="UniProtKB-KW"/>
</dbReference>